<dbReference type="SUPFAM" id="SSF116878">
    <property type="entry name" value="TrmE connector domain"/>
    <property type="match status" value="1"/>
</dbReference>
<dbReference type="InterPro" id="IPR027368">
    <property type="entry name" value="MnmE_dom2"/>
</dbReference>
<dbReference type="Proteomes" id="UP000053660">
    <property type="component" value="Unassembled WGS sequence"/>
</dbReference>
<reference evidence="1 2" key="1">
    <citation type="submission" date="2014-03" db="EMBL/GenBank/DDBJ databases">
        <title>Draft genome of the hookworm Oesophagostomum dentatum.</title>
        <authorList>
            <person name="Mitreva M."/>
        </authorList>
    </citation>
    <scope>NUCLEOTIDE SEQUENCE [LARGE SCALE GENOMIC DNA]</scope>
    <source>
        <strain evidence="1 2">OD-Hann</strain>
    </source>
</reference>
<name>A0A0B1RWA1_OESDE</name>
<dbReference type="Gene3D" id="1.20.120.430">
    <property type="entry name" value="tRNA modification GTPase MnmE domain 2"/>
    <property type="match status" value="1"/>
</dbReference>
<sequence>MEALKRFVQNLCPDDSGPCLTDTQLISKAREELENSLFVHDSALFCHHLEQTLDIFGQMTGSVVNEQILESLFNQFCIGK</sequence>
<accession>A0A0B1RWA1</accession>
<gene>
    <name evidence="1" type="ORF">OESDEN_25064</name>
</gene>
<organism evidence="1 2">
    <name type="scientific">Oesophagostomum dentatum</name>
    <name type="common">Nodular worm</name>
    <dbReference type="NCBI Taxonomy" id="61180"/>
    <lineage>
        <taxon>Eukaryota</taxon>
        <taxon>Metazoa</taxon>
        <taxon>Ecdysozoa</taxon>
        <taxon>Nematoda</taxon>
        <taxon>Chromadorea</taxon>
        <taxon>Rhabditida</taxon>
        <taxon>Rhabditina</taxon>
        <taxon>Rhabditomorpha</taxon>
        <taxon>Strongyloidea</taxon>
        <taxon>Strongylidae</taxon>
        <taxon>Oesophagostomum</taxon>
    </lineage>
</organism>
<proteinExistence type="predicted"/>
<evidence type="ECO:0000313" key="2">
    <source>
        <dbReference type="Proteomes" id="UP000053660"/>
    </source>
</evidence>
<evidence type="ECO:0000313" key="1">
    <source>
        <dbReference type="EMBL" id="KHJ75320.1"/>
    </source>
</evidence>
<dbReference type="EMBL" id="KN612859">
    <property type="protein sequence ID" value="KHJ75320.1"/>
    <property type="molecule type" value="Genomic_DNA"/>
</dbReference>
<dbReference type="AlphaFoldDB" id="A0A0B1RWA1"/>
<protein>
    <recommendedName>
        <fullName evidence="3">MnmE helical domain-containing protein</fullName>
    </recommendedName>
</protein>
<dbReference type="OrthoDB" id="5852111at2759"/>
<evidence type="ECO:0008006" key="3">
    <source>
        <dbReference type="Google" id="ProtNLM"/>
    </source>
</evidence>
<keyword evidence="2" id="KW-1185">Reference proteome</keyword>